<dbReference type="EMBL" id="CP004025">
    <property type="protein sequence ID" value="AGC42434.1"/>
    <property type="molecule type" value="Genomic_DNA"/>
</dbReference>
<dbReference type="eggNOG" id="COG1216">
    <property type="taxonomic scope" value="Bacteria"/>
</dbReference>
<accession>L7U7J3</accession>
<dbReference type="STRING" id="1278073.MYSTI_01085"/>
<dbReference type="HOGENOM" id="CLU_025996_0_0_7"/>
<dbReference type="SUPFAM" id="SSF53448">
    <property type="entry name" value="Nucleotide-diphospho-sugar transferases"/>
    <property type="match status" value="1"/>
</dbReference>
<name>L7U7J3_MYXSD</name>
<protein>
    <submittedName>
        <fullName evidence="2">Group 2 family glycosyl transferase</fullName>
    </submittedName>
</protein>
<dbReference type="Gene3D" id="3.90.550.10">
    <property type="entry name" value="Spore Coat Polysaccharide Biosynthesis Protein SpsA, Chain A"/>
    <property type="match status" value="1"/>
</dbReference>
<keyword evidence="3" id="KW-1185">Reference proteome</keyword>
<dbReference type="KEGG" id="msd:MYSTI_01085"/>
<reference evidence="2 3" key="1">
    <citation type="journal article" date="2013" name="Genome Announc.">
        <title>Complete genome sequence of Myxococcus stipitatus strain DSM 14675, a fruiting myxobacterium.</title>
        <authorList>
            <person name="Huntley S."/>
            <person name="Kneip S."/>
            <person name="Treuner-Lange A."/>
            <person name="Sogaard-Andersen L."/>
        </authorList>
    </citation>
    <scope>NUCLEOTIDE SEQUENCE [LARGE SCALE GENOMIC DNA]</scope>
    <source>
        <strain evidence="3">DSM 14675 / JCM 12634 / Mx s8</strain>
    </source>
</reference>
<dbReference type="RefSeq" id="WP_015346697.1">
    <property type="nucleotide sequence ID" value="NC_020126.1"/>
</dbReference>
<sequence>MPFFSVVIPTYNRARLLERTLASVFAQEERDYEVLVVDDGSSDDTLEVLGRLGEKVRVLQQANAGPGAARNLGIQEARGEYVVFLDSDDLWFPWTLAVYRQVLREQGMPAVVMGSSVTFQKEDELARVAREPLNVVPFRDYLASAGDTTPRTACVLAVRTEALRRVEGFTPLRIVAEDYDLLYRLGTEPGFAWVRAPLAVGYRKHEGSESTMLESAHRGMAYQLMQERLSRYPGGTERRRERLQMLLYASRHVSHVMVDHGRMDLALDLYRRSLPYHLEVPRWRYLLGFLPKMAVRGLLQSVHRNQPGSSRA</sequence>
<dbReference type="PANTHER" id="PTHR43685">
    <property type="entry name" value="GLYCOSYLTRANSFERASE"/>
    <property type="match status" value="1"/>
</dbReference>
<keyword evidence="2" id="KW-0808">Transferase</keyword>
<dbReference type="Proteomes" id="UP000011131">
    <property type="component" value="Chromosome"/>
</dbReference>
<evidence type="ECO:0000313" key="3">
    <source>
        <dbReference type="Proteomes" id="UP000011131"/>
    </source>
</evidence>
<dbReference type="InterPro" id="IPR001173">
    <property type="entry name" value="Glyco_trans_2-like"/>
</dbReference>
<gene>
    <name evidence="2" type="ordered locus">MYSTI_01085</name>
</gene>
<dbReference type="Pfam" id="PF00535">
    <property type="entry name" value="Glycos_transf_2"/>
    <property type="match status" value="1"/>
</dbReference>
<dbReference type="OrthoDB" id="5291101at2"/>
<evidence type="ECO:0000313" key="2">
    <source>
        <dbReference type="EMBL" id="AGC42434.1"/>
    </source>
</evidence>
<evidence type="ECO:0000259" key="1">
    <source>
        <dbReference type="Pfam" id="PF00535"/>
    </source>
</evidence>
<dbReference type="CDD" id="cd00761">
    <property type="entry name" value="Glyco_tranf_GTA_type"/>
    <property type="match status" value="1"/>
</dbReference>
<dbReference type="PANTHER" id="PTHR43685:SF11">
    <property type="entry name" value="GLYCOSYLTRANSFERASE TAGX-RELATED"/>
    <property type="match status" value="1"/>
</dbReference>
<feature type="domain" description="Glycosyltransferase 2-like" evidence="1">
    <location>
        <begin position="5"/>
        <end position="163"/>
    </location>
</feature>
<dbReference type="GO" id="GO:0016740">
    <property type="term" value="F:transferase activity"/>
    <property type="evidence" value="ECO:0007669"/>
    <property type="project" value="UniProtKB-KW"/>
</dbReference>
<dbReference type="PATRIC" id="fig|1278073.3.peg.1133"/>
<dbReference type="InterPro" id="IPR029044">
    <property type="entry name" value="Nucleotide-diphossugar_trans"/>
</dbReference>
<organism evidence="2 3">
    <name type="scientific">Myxococcus stipitatus (strain DSM 14675 / JCM 12634 / Mx s8)</name>
    <dbReference type="NCBI Taxonomy" id="1278073"/>
    <lineage>
        <taxon>Bacteria</taxon>
        <taxon>Pseudomonadati</taxon>
        <taxon>Myxococcota</taxon>
        <taxon>Myxococcia</taxon>
        <taxon>Myxococcales</taxon>
        <taxon>Cystobacterineae</taxon>
        <taxon>Myxococcaceae</taxon>
        <taxon>Myxococcus</taxon>
    </lineage>
</organism>
<dbReference type="AlphaFoldDB" id="L7U7J3"/>
<dbReference type="InterPro" id="IPR050834">
    <property type="entry name" value="Glycosyltransf_2"/>
</dbReference>
<proteinExistence type="predicted"/>